<feature type="repeat" description="WD" evidence="3">
    <location>
        <begin position="86"/>
        <end position="121"/>
    </location>
</feature>
<evidence type="ECO:0000313" key="5">
    <source>
        <dbReference type="Proteomes" id="UP000593571"/>
    </source>
</evidence>
<name>A0A7J8C3F4_ROUAE</name>
<accession>A0A7J8C3F4</accession>
<reference evidence="4 5" key="1">
    <citation type="journal article" date="2020" name="Nature">
        <title>Six reference-quality genomes reveal evolution of bat adaptations.</title>
        <authorList>
            <person name="Jebb D."/>
            <person name="Huang Z."/>
            <person name="Pippel M."/>
            <person name="Hughes G.M."/>
            <person name="Lavrichenko K."/>
            <person name="Devanna P."/>
            <person name="Winkler S."/>
            <person name="Jermiin L.S."/>
            <person name="Skirmuntt E.C."/>
            <person name="Katzourakis A."/>
            <person name="Burkitt-Gray L."/>
            <person name="Ray D.A."/>
            <person name="Sullivan K.A.M."/>
            <person name="Roscito J.G."/>
            <person name="Kirilenko B.M."/>
            <person name="Davalos L.M."/>
            <person name="Corthals A.P."/>
            <person name="Power M.L."/>
            <person name="Jones G."/>
            <person name="Ransome R.D."/>
            <person name="Dechmann D.K.N."/>
            <person name="Locatelli A.G."/>
            <person name="Puechmaille S.J."/>
            <person name="Fedrigo O."/>
            <person name="Jarvis E.D."/>
            <person name="Hiller M."/>
            <person name="Vernes S.C."/>
            <person name="Myers E.W."/>
            <person name="Teeling E.C."/>
        </authorList>
    </citation>
    <scope>NUCLEOTIDE SEQUENCE [LARGE SCALE GENOMIC DNA]</scope>
    <source>
        <strain evidence="4">MRouAeg1</strain>
        <tissue evidence="4">Muscle</tissue>
    </source>
</reference>
<evidence type="ECO:0000313" key="4">
    <source>
        <dbReference type="EMBL" id="KAF6405378.1"/>
    </source>
</evidence>
<evidence type="ECO:0000256" key="1">
    <source>
        <dbReference type="ARBA" id="ARBA00022574"/>
    </source>
</evidence>
<dbReference type="InterPro" id="IPR015943">
    <property type="entry name" value="WD40/YVTN_repeat-like_dom_sf"/>
</dbReference>
<protein>
    <submittedName>
        <fullName evidence="4">Neutral sphingomyelinase activation associated factor</fullName>
    </submittedName>
</protein>
<dbReference type="AlphaFoldDB" id="A0A7J8C3F4"/>
<proteinExistence type="predicted"/>
<gene>
    <name evidence="4" type="ORF">HJG63_014403</name>
</gene>
<comment type="caution">
    <text evidence="4">The sequence shown here is derived from an EMBL/GenBank/DDBJ whole genome shotgun (WGS) entry which is preliminary data.</text>
</comment>
<evidence type="ECO:0000256" key="3">
    <source>
        <dbReference type="PROSITE-ProRule" id="PRU00221"/>
    </source>
</evidence>
<dbReference type="EMBL" id="JACASE010000015">
    <property type="protein sequence ID" value="KAF6405378.1"/>
    <property type="molecule type" value="Genomic_DNA"/>
</dbReference>
<dbReference type="PROSITE" id="PS50294">
    <property type="entry name" value="WD_REPEATS_REGION"/>
    <property type="match status" value="1"/>
</dbReference>
<sequence length="121" mass="13281">MLHQIPCHSGTVCDTAFSPDSRHVLSTGEDGCLNVIDVQTGMLISSMTSDKPQRCFIWDGSTVLSGSQSGELLVWDLLGGKLSERIQGHTGAVTCIWMNEQCSSIITGGEDRQIMFWKLQY</sequence>
<dbReference type="Pfam" id="PF00400">
    <property type="entry name" value="WD40"/>
    <property type="match status" value="2"/>
</dbReference>
<keyword evidence="2" id="KW-0677">Repeat</keyword>
<dbReference type="SMART" id="SM00320">
    <property type="entry name" value="WD40"/>
    <property type="match status" value="3"/>
</dbReference>
<dbReference type="PANTHER" id="PTHR19848:SF8">
    <property type="entry name" value="F-BOX AND WD REPEAT DOMAIN CONTAINING 7"/>
    <property type="match status" value="1"/>
</dbReference>
<dbReference type="Proteomes" id="UP000593571">
    <property type="component" value="Unassembled WGS sequence"/>
</dbReference>
<feature type="repeat" description="WD" evidence="3">
    <location>
        <begin position="5"/>
        <end position="46"/>
    </location>
</feature>
<keyword evidence="5" id="KW-1185">Reference proteome</keyword>
<dbReference type="InterPro" id="IPR036322">
    <property type="entry name" value="WD40_repeat_dom_sf"/>
</dbReference>
<evidence type="ECO:0000256" key="2">
    <source>
        <dbReference type="ARBA" id="ARBA00022737"/>
    </source>
</evidence>
<dbReference type="Gene3D" id="2.130.10.10">
    <property type="entry name" value="YVTN repeat-like/Quinoprotein amine dehydrogenase"/>
    <property type="match status" value="1"/>
</dbReference>
<organism evidence="4 5">
    <name type="scientific">Rousettus aegyptiacus</name>
    <name type="common">Egyptian fruit bat</name>
    <name type="synonym">Pteropus aegyptiacus</name>
    <dbReference type="NCBI Taxonomy" id="9407"/>
    <lineage>
        <taxon>Eukaryota</taxon>
        <taxon>Metazoa</taxon>
        <taxon>Chordata</taxon>
        <taxon>Craniata</taxon>
        <taxon>Vertebrata</taxon>
        <taxon>Euteleostomi</taxon>
        <taxon>Mammalia</taxon>
        <taxon>Eutheria</taxon>
        <taxon>Laurasiatheria</taxon>
        <taxon>Chiroptera</taxon>
        <taxon>Yinpterochiroptera</taxon>
        <taxon>Pteropodoidea</taxon>
        <taxon>Pteropodidae</taxon>
        <taxon>Rousettinae</taxon>
        <taxon>Rousettus</taxon>
    </lineage>
</organism>
<keyword evidence="1 3" id="KW-0853">WD repeat</keyword>
<dbReference type="InterPro" id="IPR001680">
    <property type="entry name" value="WD40_rpt"/>
</dbReference>
<dbReference type="PANTHER" id="PTHR19848">
    <property type="entry name" value="WD40 REPEAT PROTEIN"/>
    <property type="match status" value="1"/>
</dbReference>
<dbReference type="SUPFAM" id="SSF50978">
    <property type="entry name" value="WD40 repeat-like"/>
    <property type="match status" value="1"/>
</dbReference>
<dbReference type="PROSITE" id="PS50082">
    <property type="entry name" value="WD_REPEATS_2"/>
    <property type="match status" value="2"/>
</dbReference>